<feature type="domain" description="Ciliary BBSome complex subunit 2 N-terminal" evidence="8">
    <location>
        <begin position="17"/>
        <end position="112"/>
    </location>
</feature>
<dbReference type="STRING" id="147828.A0A4S2LL77"/>
<comment type="subcellular location">
    <subcellularLocation>
        <location evidence="1">Cell projection</location>
        <location evidence="1">Cilium</location>
    </subcellularLocation>
    <subcellularLocation>
        <location evidence="2">Cytoplasm</location>
        <location evidence="2">Cytoskeleton</location>
    </subcellularLocation>
</comment>
<organism evidence="14 15">
    <name type="scientific">Opisthorchis felineus</name>
    <dbReference type="NCBI Taxonomy" id="147828"/>
    <lineage>
        <taxon>Eukaryota</taxon>
        <taxon>Metazoa</taxon>
        <taxon>Spiralia</taxon>
        <taxon>Lophotrochozoa</taxon>
        <taxon>Platyhelminthes</taxon>
        <taxon>Trematoda</taxon>
        <taxon>Digenea</taxon>
        <taxon>Opisthorchiida</taxon>
        <taxon>Opisthorchiata</taxon>
        <taxon>Opisthorchiidae</taxon>
        <taxon>Opisthorchis</taxon>
    </lineage>
</organism>
<reference evidence="14 15" key="1">
    <citation type="journal article" date="2019" name="BMC Genomics">
        <title>New insights from Opisthorchis felineus genome: update on genomics of the epidemiologically important liver flukes.</title>
        <authorList>
            <person name="Ershov N.I."/>
            <person name="Mordvinov V.A."/>
            <person name="Prokhortchouk E.B."/>
            <person name="Pakharukova M.Y."/>
            <person name="Gunbin K.V."/>
            <person name="Ustyantsev K."/>
            <person name="Genaev M.A."/>
            <person name="Blinov A.G."/>
            <person name="Mazur A."/>
            <person name="Boulygina E."/>
            <person name="Tsygankova S."/>
            <person name="Khrameeva E."/>
            <person name="Chekanov N."/>
            <person name="Fan G."/>
            <person name="Xiao A."/>
            <person name="Zhang H."/>
            <person name="Xu X."/>
            <person name="Yang H."/>
            <person name="Solovyev V."/>
            <person name="Lee S.M."/>
            <person name="Liu X."/>
            <person name="Afonnikov D.A."/>
            <person name="Skryabin K.G."/>
        </authorList>
    </citation>
    <scope>NUCLEOTIDE SEQUENCE [LARGE SCALE GENOMIC DNA]</scope>
    <source>
        <strain evidence="14">AK-0245</strain>
        <tissue evidence="14">Whole organism</tissue>
    </source>
</reference>
<keyword evidence="3 7" id="KW-0963">Cytoplasm</keyword>
<feature type="domain" description="BBS2 C-terminal helix bundle" evidence="12">
    <location>
        <begin position="707"/>
        <end position="733"/>
    </location>
</feature>
<dbReference type="InterPro" id="IPR029429">
    <property type="entry name" value="BBS2_Mid"/>
</dbReference>
<dbReference type="GO" id="GO:0043005">
    <property type="term" value="C:neuron projection"/>
    <property type="evidence" value="ECO:0007669"/>
    <property type="project" value="TreeGrafter"/>
</dbReference>
<keyword evidence="5 7" id="KW-0206">Cytoskeleton</keyword>
<keyword evidence="15" id="KW-1185">Reference proteome</keyword>
<dbReference type="SUPFAM" id="SSF50998">
    <property type="entry name" value="Quinoprotein alcohol dehydrogenase-like"/>
    <property type="match status" value="1"/>
</dbReference>
<evidence type="ECO:0000259" key="12">
    <source>
        <dbReference type="Pfam" id="PF23351"/>
    </source>
</evidence>
<feature type="domain" description="Ciliary BBSome complex subunit 2 middle region" evidence="10">
    <location>
        <begin position="169"/>
        <end position="265"/>
    </location>
</feature>
<evidence type="ECO:0000259" key="8">
    <source>
        <dbReference type="Pfam" id="PF14781"/>
    </source>
</evidence>
<dbReference type="InterPro" id="IPR055381">
    <property type="entry name" value="BBS2_CtH_dom"/>
</dbReference>
<dbReference type="EMBL" id="SJOL01006754">
    <property type="protein sequence ID" value="TGZ64404.1"/>
    <property type="molecule type" value="Genomic_DNA"/>
</dbReference>
<evidence type="ECO:0000256" key="6">
    <source>
        <dbReference type="ARBA" id="ARBA00023273"/>
    </source>
</evidence>
<evidence type="ECO:0000313" key="14">
    <source>
        <dbReference type="EMBL" id="TGZ64403.1"/>
    </source>
</evidence>
<comment type="caution">
    <text evidence="14">The sequence shown here is derived from an EMBL/GenBank/DDBJ whole genome shotgun (WGS) entry which is preliminary data.</text>
</comment>
<evidence type="ECO:0000256" key="2">
    <source>
        <dbReference type="ARBA" id="ARBA00004245"/>
    </source>
</evidence>
<protein>
    <recommendedName>
        <fullName evidence="7">Bardet-Biedl syndrome 2 protein homolog</fullName>
    </recommendedName>
</protein>
<dbReference type="Pfam" id="PF23353">
    <property type="entry name" value="BBS2_hp"/>
    <property type="match status" value="1"/>
</dbReference>
<evidence type="ECO:0000256" key="4">
    <source>
        <dbReference type="ARBA" id="ARBA00023069"/>
    </source>
</evidence>
<proteinExistence type="predicted"/>
<dbReference type="GO" id="GO:0016020">
    <property type="term" value="C:membrane"/>
    <property type="evidence" value="ECO:0007669"/>
    <property type="project" value="TreeGrafter"/>
</dbReference>
<name>A0A4S2LL77_OPIFE</name>
<evidence type="ECO:0000256" key="3">
    <source>
        <dbReference type="ARBA" id="ARBA00022490"/>
    </source>
</evidence>
<dbReference type="Pfam" id="PF14781">
    <property type="entry name" value="BBS2_N"/>
    <property type="match status" value="1"/>
</dbReference>
<keyword evidence="6 7" id="KW-0966">Cell projection</keyword>
<dbReference type="Pfam" id="PF23350">
    <property type="entry name" value="BBS2_pf"/>
    <property type="match status" value="1"/>
</dbReference>
<dbReference type="InterPro" id="IPR016616">
    <property type="entry name" value="Bardet-Biedl_syndrome_2_prot"/>
</dbReference>
<evidence type="ECO:0000259" key="11">
    <source>
        <dbReference type="Pfam" id="PF23350"/>
    </source>
</evidence>
<dbReference type="InterPro" id="IPR029333">
    <property type="entry name" value="BBS2_GAE_dom"/>
</dbReference>
<evidence type="ECO:0000256" key="1">
    <source>
        <dbReference type="ARBA" id="ARBA00004138"/>
    </source>
</evidence>
<dbReference type="Pfam" id="PF14783">
    <property type="entry name" value="BBS2_Mid"/>
    <property type="match status" value="1"/>
</dbReference>
<evidence type="ECO:0000259" key="13">
    <source>
        <dbReference type="Pfam" id="PF23353"/>
    </source>
</evidence>
<feature type="domain" description="BBS2 platform" evidence="11">
    <location>
        <begin position="478"/>
        <end position="591"/>
    </location>
</feature>
<dbReference type="Proteomes" id="UP000308267">
    <property type="component" value="Unassembled WGS sequence"/>
</dbReference>
<dbReference type="PANTHER" id="PTHR32465:SF0">
    <property type="entry name" value="BARDET-BIEDL SYNDROME 2 PROTEIN"/>
    <property type="match status" value="1"/>
</dbReference>
<dbReference type="AlphaFoldDB" id="A0A4S2LL77"/>
<evidence type="ECO:0000259" key="10">
    <source>
        <dbReference type="Pfam" id="PF14783"/>
    </source>
</evidence>
<dbReference type="EMBL" id="SJOL01006754">
    <property type="protein sequence ID" value="TGZ64403.1"/>
    <property type="molecule type" value="Genomic_DNA"/>
</dbReference>
<evidence type="ECO:0000313" key="15">
    <source>
        <dbReference type="Proteomes" id="UP000308267"/>
    </source>
</evidence>
<feature type="domain" description="BBS2 hairpin" evidence="13">
    <location>
        <begin position="605"/>
        <end position="701"/>
    </location>
</feature>
<accession>A0A4S2LL77</accession>
<dbReference type="Pfam" id="PF23351">
    <property type="entry name" value="BBS2_CtH"/>
    <property type="match status" value="1"/>
</dbReference>
<dbReference type="PANTHER" id="PTHR32465">
    <property type="entry name" value="BARDET-BIEDL SYNDROME 2 PROTEIN"/>
    <property type="match status" value="1"/>
</dbReference>
<dbReference type="InterPro" id="IPR029430">
    <property type="entry name" value="BBS2_N"/>
</dbReference>
<dbReference type="OrthoDB" id="2120021at2759"/>
<dbReference type="GO" id="GO:0036064">
    <property type="term" value="C:ciliary basal body"/>
    <property type="evidence" value="ECO:0007669"/>
    <property type="project" value="TreeGrafter"/>
</dbReference>
<dbReference type="InterPro" id="IPR055380">
    <property type="entry name" value="BBS2_hp_dom"/>
</dbReference>
<dbReference type="InterPro" id="IPR055379">
    <property type="entry name" value="BBS2_pf_dom"/>
</dbReference>
<dbReference type="InterPro" id="IPR011047">
    <property type="entry name" value="Quinoprotein_ADH-like_sf"/>
</dbReference>
<dbReference type="GO" id="GO:1905515">
    <property type="term" value="P:non-motile cilium assembly"/>
    <property type="evidence" value="ECO:0007669"/>
    <property type="project" value="InterPro"/>
</dbReference>
<dbReference type="GO" id="GO:0031514">
    <property type="term" value="C:motile cilium"/>
    <property type="evidence" value="ECO:0007669"/>
    <property type="project" value="TreeGrafter"/>
</dbReference>
<dbReference type="GO" id="GO:0034464">
    <property type="term" value="C:BBSome"/>
    <property type="evidence" value="ECO:0007669"/>
    <property type="project" value="UniProtKB-UniRule"/>
</dbReference>
<evidence type="ECO:0000256" key="7">
    <source>
        <dbReference type="PIRNR" id="PIRNR013684"/>
    </source>
</evidence>
<keyword evidence="4 7" id="KW-0969">Cilium</keyword>
<evidence type="ECO:0000259" key="9">
    <source>
        <dbReference type="Pfam" id="PF14782"/>
    </source>
</evidence>
<dbReference type="PIRSF" id="PIRSF013684">
    <property type="entry name" value="BBS2"/>
    <property type="match status" value="1"/>
</dbReference>
<dbReference type="Pfam" id="PF14782">
    <property type="entry name" value="BBS2_GAE"/>
    <property type="match status" value="1"/>
</dbReference>
<sequence length="737" mass="81509">MLFTQRLPFKIVPTLVTAGKFSRGDSSLAFVTPSGKLVIRWGAIDGNTSGDGENCQVCTVAPNLCSLTTGRFNSEADHDVLFYGSKSGVVAFDPVQNVEIFYNVSRDGANCIGVFSNLTSKDESLLVVGGNCSLVGFNRLGAEVLWTVTGDVVSSLTFIDAELSVEELAHDLVVGSENFCIRIIHKDAVQDEITETDVVTNLTSLGQGYFGYGLRNGTVGVYNRAIRVWRIKCKSKPVSLVAYDINQDGCLELICGWANGKVDARLRATGVVVFKTQLESPIAGLVVADYANFSDILLVCSVDGEVQGYAQCVSEPGVDSAATEELLRELNLRKQQAMLQLHHQTEGSRTEHIGSLDVPDDRLCKIQADTTLQFHMDHDAEARCVQLYVKSNNETPLRCMLLFGEGLFPECESRIIYPRESANFPSGYVVQLRPSRNLPVDLFIKGYAIPAMRSTEQSLFHVLSATVLLPRFSMYRLIDEEESFALAKPVGGVQFCLSDRPQRLIGWIQENFIVNEELRINKAGNLVVCFQALRPFSDPVPRNGVDGEEILSNLSAKASPVIWIRMSAKGEVTMQLDDIETASDMIQSIAKQFNLTNLSSTCNFPLAFAQLSHAIQAVEAHSVTREQIIADMAEKMEQMKVTLVKAEGHRLTCNWASAKEMYIDLLHANRQLLASFNSRSNEHQLLTDCQKRINQLIEQASSLRVGKYKTHVVALCREALQNQRVKKLFKIIRTGGE</sequence>
<evidence type="ECO:0000256" key="5">
    <source>
        <dbReference type="ARBA" id="ARBA00023212"/>
    </source>
</evidence>
<gene>
    <name evidence="14" type="ORF">CRM22_006392</name>
</gene>
<feature type="domain" description="BBS2 GAE" evidence="9">
    <location>
        <begin position="381"/>
        <end position="472"/>
    </location>
</feature>